<reference evidence="2" key="1">
    <citation type="journal article" date="2015" name="Nat. Genet.">
        <title>The genome and transcriptome of the zoonotic hookworm Ancylostoma ceylanicum identify infection-specific gene families.</title>
        <authorList>
            <person name="Schwarz E.M."/>
            <person name="Hu Y."/>
            <person name="Antoshechkin I."/>
            <person name="Miller M.M."/>
            <person name="Sternberg P.W."/>
            <person name="Aroian R.V."/>
        </authorList>
    </citation>
    <scope>NUCLEOTIDE SEQUENCE</scope>
    <source>
        <strain evidence="2">HY135</strain>
    </source>
</reference>
<dbReference type="AlphaFoldDB" id="A0A016U2N1"/>
<accession>A0A016U2N1</accession>
<sequence>MPSAEQSRYVYLLYCRVAPRQNFLLSLRPDPRQESMADVVFPQMFPMSDSNGKPGSAEVPNTCLGVSLLRCVPDSIE</sequence>
<gene>
    <name evidence="1" type="primary">Acey_s0062.g3364</name>
    <name evidence="1" type="ORF">Y032_0062g3364</name>
</gene>
<evidence type="ECO:0000313" key="2">
    <source>
        <dbReference type="Proteomes" id="UP000024635"/>
    </source>
</evidence>
<proteinExistence type="predicted"/>
<evidence type="ECO:0000313" key="1">
    <source>
        <dbReference type="EMBL" id="EYC09112.1"/>
    </source>
</evidence>
<dbReference type="EMBL" id="JARK01001398">
    <property type="protein sequence ID" value="EYC09112.1"/>
    <property type="molecule type" value="Genomic_DNA"/>
</dbReference>
<organism evidence="1 2">
    <name type="scientific">Ancylostoma ceylanicum</name>
    <dbReference type="NCBI Taxonomy" id="53326"/>
    <lineage>
        <taxon>Eukaryota</taxon>
        <taxon>Metazoa</taxon>
        <taxon>Ecdysozoa</taxon>
        <taxon>Nematoda</taxon>
        <taxon>Chromadorea</taxon>
        <taxon>Rhabditida</taxon>
        <taxon>Rhabditina</taxon>
        <taxon>Rhabditomorpha</taxon>
        <taxon>Strongyloidea</taxon>
        <taxon>Ancylostomatidae</taxon>
        <taxon>Ancylostomatinae</taxon>
        <taxon>Ancylostoma</taxon>
    </lineage>
</organism>
<dbReference type="Proteomes" id="UP000024635">
    <property type="component" value="Unassembled WGS sequence"/>
</dbReference>
<keyword evidence="2" id="KW-1185">Reference proteome</keyword>
<name>A0A016U2N1_9BILA</name>
<comment type="caution">
    <text evidence="1">The sequence shown here is derived from an EMBL/GenBank/DDBJ whole genome shotgun (WGS) entry which is preliminary data.</text>
</comment>
<protein>
    <submittedName>
        <fullName evidence="1">Uncharacterized protein</fullName>
    </submittedName>
</protein>